<sequence>MTCKHLTQLNYSMHALYRRKMKH</sequence>
<proteinExistence type="predicted"/>
<name>A0A0A9G3R1_ARUDO</name>
<reference evidence="1" key="2">
    <citation type="journal article" date="2015" name="Data Brief">
        <title>Shoot transcriptome of the giant reed, Arundo donax.</title>
        <authorList>
            <person name="Barrero R.A."/>
            <person name="Guerrero F.D."/>
            <person name="Moolhuijzen P."/>
            <person name="Goolsby J.A."/>
            <person name="Tidwell J."/>
            <person name="Bellgard S.E."/>
            <person name="Bellgard M.I."/>
        </authorList>
    </citation>
    <scope>NUCLEOTIDE SEQUENCE</scope>
    <source>
        <tissue evidence="1">Shoot tissue taken approximately 20 cm above the soil surface</tissue>
    </source>
</reference>
<dbReference type="AlphaFoldDB" id="A0A0A9G3R1"/>
<protein>
    <submittedName>
        <fullName evidence="1">Uncharacterized protein</fullName>
    </submittedName>
</protein>
<organism evidence="1">
    <name type="scientific">Arundo donax</name>
    <name type="common">Giant reed</name>
    <name type="synonym">Donax arundinaceus</name>
    <dbReference type="NCBI Taxonomy" id="35708"/>
    <lineage>
        <taxon>Eukaryota</taxon>
        <taxon>Viridiplantae</taxon>
        <taxon>Streptophyta</taxon>
        <taxon>Embryophyta</taxon>
        <taxon>Tracheophyta</taxon>
        <taxon>Spermatophyta</taxon>
        <taxon>Magnoliopsida</taxon>
        <taxon>Liliopsida</taxon>
        <taxon>Poales</taxon>
        <taxon>Poaceae</taxon>
        <taxon>PACMAD clade</taxon>
        <taxon>Arundinoideae</taxon>
        <taxon>Arundineae</taxon>
        <taxon>Arundo</taxon>
    </lineage>
</organism>
<accession>A0A0A9G3R1</accession>
<evidence type="ECO:0000313" key="1">
    <source>
        <dbReference type="EMBL" id="JAE19117.1"/>
    </source>
</evidence>
<reference evidence="1" key="1">
    <citation type="submission" date="2014-09" db="EMBL/GenBank/DDBJ databases">
        <authorList>
            <person name="Magalhaes I.L.F."/>
            <person name="Oliveira U."/>
            <person name="Santos F.R."/>
            <person name="Vidigal T.H.D.A."/>
            <person name="Brescovit A.D."/>
            <person name="Santos A.J."/>
        </authorList>
    </citation>
    <scope>NUCLEOTIDE SEQUENCE</scope>
    <source>
        <tissue evidence="1">Shoot tissue taken approximately 20 cm above the soil surface</tissue>
    </source>
</reference>
<dbReference type="EMBL" id="GBRH01178779">
    <property type="protein sequence ID" value="JAE19117.1"/>
    <property type="molecule type" value="Transcribed_RNA"/>
</dbReference>